<feature type="compositionally biased region" description="Polar residues" evidence="1">
    <location>
        <begin position="67"/>
        <end position="78"/>
    </location>
</feature>
<feature type="region of interest" description="Disordered" evidence="1">
    <location>
        <begin position="618"/>
        <end position="648"/>
    </location>
</feature>
<evidence type="ECO:0008006" key="4">
    <source>
        <dbReference type="Google" id="ProtNLM"/>
    </source>
</evidence>
<feature type="region of interest" description="Disordered" evidence="1">
    <location>
        <begin position="281"/>
        <end position="301"/>
    </location>
</feature>
<evidence type="ECO:0000256" key="1">
    <source>
        <dbReference type="SAM" id="MobiDB-lite"/>
    </source>
</evidence>
<keyword evidence="3" id="KW-1185">Reference proteome</keyword>
<comment type="caution">
    <text evidence="2">The sequence shown here is derived from an EMBL/GenBank/DDBJ whole genome shotgun (WGS) entry which is preliminary data.</text>
</comment>
<feature type="region of interest" description="Disordered" evidence="1">
    <location>
        <begin position="149"/>
        <end position="189"/>
    </location>
</feature>
<gene>
    <name evidence="2" type="ORF">CRHIZ90672A_00018790</name>
</gene>
<accession>A0A9N9ZAP1</accession>
<dbReference type="EMBL" id="CABFNQ020001187">
    <property type="protein sequence ID" value="CAH0052021.1"/>
    <property type="molecule type" value="Genomic_DNA"/>
</dbReference>
<feature type="compositionally biased region" description="Polar residues" evidence="1">
    <location>
        <begin position="43"/>
        <end position="53"/>
    </location>
</feature>
<feature type="region of interest" description="Disordered" evidence="1">
    <location>
        <begin position="1"/>
        <end position="121"/>
    </location>
</feature>
<evidence type="ECO:0000313" key="3">
    <source>
        <dbReference type="Proteomes" id="UP000696573"/>
    </source>
</evidence>
<proteinExistence type="predicted"/>
<evidence type="ECO:0000313" key="2">
    <source>
        <dbReference type="EMBL" id="CAH0052021.1"/>
    </source>
</evidence>
<dbReference type="OrthoDB" id="5329403at2759"/>
<feature type="compositionally biased region" description="Polar residues" evidence="1">
    <location>
        <begin position="289"/>
        <end position="301"/>
    </location>
</feature>
<protein>
    <recommendedName>
        <fullName evidence="4">BTB domain-containing protein</fullName>
    </recommendedName>
</protein>
<dbReference type="AlphaFoldDB" id="A0A9N9ZAP1"/>
<dbReference type="Proteomes" id="UP000696573">
    <property type="component" value="Unassembled WGS sequence"/>
</dbReference>
<organism evidence="2 3">
    <name type="scientific">Clonostachys rhizophaga</name>
    <dbReference type="NCBI Taxonomy" id="160324"/>
    <lineage>
        <taxon>Eukaryota</taxon>
        <taxon>Fungi</taxon>
        <taxon>Dikarya</taxon>
        <taxon>Ascomycota</taxon>
        <taxon>Pezizomycotina</taxon>
        <taxon>Sordariomycetes</taxon>
        <taxon>Hypocreomycetidae</taxon>
        <taxon>Hypocreales</taxon>
        <taxon>Bionectriaceae</taxon>
        <taxon>Clonostachys</taxon>
    </lineage>
</organism>
<sequence>MAPPSGTRKSRQTANSKQSGRAVVPAIPLPHVRRQAAAADVKSPTTSSMTAKTDQAAEPNQPRAESPRSSVSGSTHQVSDPAKPKPAGSDIVSDNSSLAEKSVSKGAENLRDTTNAETSLPLHTNMQADISQKTGVDVHVNGVGQNQQMYADEDKPNSGFTMPRPLPPVSPARYQQPPGSQTRHRHPARTTNGAAQGNLAQEHINIAQVHLGNGSAHLGSFGGSTSSSPAPPFGGIAPPPGMHPPNGMQPFVSPDRVNFPLGFAPGRSPLPLAGFNNHGRPNIAFSPLDPNQNYHSPTTQAYQDSHSSMTQEDGISYQQAPPNGVSTLVDGIHPIDAQGRAFGDHAGLLPHFMPPPGMISHADEAGGLIMLAQQHFGSPEFADCLLEVRHLSGIPMPRGIPAHRLVLSRSPILKDLIHGQNLRPGPTDQTWFQPLVIETDNRWIRADSFHIAVQNIYGYPLFQAPRPNPNRGMDSEDTTVAGSVAERFRFALSYAAAGHILGWGPVVQRGCEIAAQLLDATTVEKALEFALEGYCDKGAYEEFKYGNGSRALLHATVIFIVNNLHPLFSLDTLVTIDPGTYARLPFDSASAPKAPESPMDSPVIARGSSVAHLAKGVHPRSHRSIQFGDFDVPGGQSPDTQRSNDGHRQASGALLSRLLLNLPFGFLKMLIEGGPETGRGWTNPGTWYRLVQEIIGEREARRLRALEAVISGNVPDSTLIQESLRSPEPRIPKWSALGWHEEITTRGNTDGLFLSRQWTPLKSAPSGNGAEFP</sequence>
<reference evidence="2" key="1">
    <citation type="submission" date="2021-10" db="EMBL/GenBank/DDBJ databases">
        <authorList>
            <person name="Piombo E."/>
        </authorList>
    </citation>
    <scope>NUCLEOTIDE SEQUENCE</scope>
</reference>
<feature type="compositionally biased region" description="Polar residues" evidence="1">
    <location>
        <begin position="112"/>
        <end position="121"/>
    </location>
</feature>
<name>A0A9N9ZAP1_9HYPO</name>